<dbReference type="EMBL" id="VSSQ01008911">
    <property type="protein sequence ID" value="MPM40191.1"/>
    <property type="molecule type" value="Genomic_DNA"/>
</dbReference>
<sequence length="105" mass="11274">MGGGLSRGFFVFGIQADMRDLEVEHNLHGLFAELRNLRPLALCHMAAEHIGSPAGDHAVEREVFGKVVEVQPACGHKSDAAVRPADGFDGGDAAVLLGRKEFEHL</sequence>
<reference evidence="1" key="1">
    <citation type="submission" date="2019-08" db="EMBL/GenBank/DDBJ databases">
        <authorList>
            <person name="Kucharzyk K."/>
            <person name="Murdoch R.W."/>
            <person name="Higgins S."/>
            <person name="Loffler F."/>
        </authorList>
    </citation>
    <scope>NUCLEOTIDE SEQUENCE</scope>
</reference>
<gene>
    <name evidence="1" type="ORF">SDC9_86831</name>
</gene>
<organism evidence="1">
    <name type="scientific">bioreactor metagenome</name>
    <dbReference type="NCBI Taxonomy" id="1076179"/>
    <lineage>
        <taxon>unclassified sequences</taxon>
        <taxon>metagenomes</taxon>
        <taxon>ecological metagenomes</taxon>
    </lineage>
</organism>
<accession>A0A644ZK09</accession>
<dbReference type="AlphaFoldDB" id="A0A644ZK09"/>
<evidence type="ECO:0000313" key="1">
    <source>
        <dbReference type="EMBL" id="MPM40191.1"/>
    </source>
</evidence>
<proteinExistence type="predicted"/>
<protein>
    <submittedName>
        <fullName evidence="1">Uncharacterized protein</fullName>
    </submittedName>
</protein>
<comment type="caution">
    <text evidence="1">The sequence shown here is derived from an EMBL/GenBank/DDBJ whole genome shotgun (WGS) entry which is preliminary data.</text>
</comment>
<name>A0A644ZK09_9ZZZZ</name>